<dbReference type="Pfam" id="PF07993">
    <property type="entry name" value="NAD_binding_4"/>
    <property type="match status" value="1"/>
</dbReference>
<dbReference type="InterPro" id="IPR042099">
    <property type="entry name" value="ANL_N_sf"/>
</dbReference>
<keyword evidence="5" id="KW-1185">Reference proteome</keyword>
<dbReference type="OrthoDB" id="429813at2759"/>
<keyword evidence="1" id="KW-0596">Phosphopantetheine</keyword>
<gene>
    <name evidence="4" type="ORF">OH76DRAFT_1525528</name>
</gene>
<organism evidence="4 5">
    <name type="scientific">Lentinus brumalis</name>
    <dbReference type="NCBI Taxonomy" id="2498619"/>
    <lineage>
        <taxon>Eukaryota</taxon>
        <taxon>Fungi</taxon>
        <taxon>Dikarya</taxon>
        <taxon>Basidiomycota</taxon>
        <taxon>Agaricomycotina</taxon>
        <taxon>Agaricomycetes</taxon>
        <taxon>Polyporales</taxon>
        <taxon>Polyporaceae</taxon>
        <taxon>Lentinus</taxon>
    </lineage>
</organism>
<sequence>MSTSAQSDRAGHRSPRSLILAEKLTIPESFEWTAKENPDLPLFRWHDGTQLNTITNAQAIRGVRRAARYVNSCVGTVLDCVAVIAHADTITYCLTAMGLLRSGHTMFLISPRNAAAAIVDMLRKTKCRHLLVSQDTPIQDLMQLVKKELDEVLLHPMPAFQEIYPGDAVQGDEEPDDLPRSYDLNRVAMILHSSGSTNHPKPIPWTHRRMIHWSASPWYGEVDLTLAVLSIHGTPMFHGIGMIMLCFATNNGMTLTTFPPSSPPIFPTLENVFDGVVKTSSEYVMTAPAFLESWSRDPEKVSYMKRMKAIIFGGAPLNKEIGDTLASDGIRLYSLYGSTELGAIAKFFLAEPGMDWEYFPFFPPLKTKLVDAGDGTYELIALSDPKVPLPVVNAKVDGVDAYATSDLLQPHPTRPGFWKYHGRLDDQINLSNGEKTNPGPLEIIINSDPHVHACLIFGQGKFQNGVLIEPKEEYKFDPKNSTKLEEFRNKIWYATIERANEFAPQHSRIFKEMILVATPSKPFTYNIKGYPRRNIILKEYHDDIEALYAQVEQTAQSDVAAPVNWDVENTRAFVRTVVQRVMQRTLSEDADLFRNGCDSLQATWIRNTLLRAVREYSKAAAQRLHMNVVFQAPSISALTDAVLRAVHDSSVTAAASGSPAEALLQLAEEYSSNLPSRPTQLHPRHGTKDFVLVTGTTGGFGCDVLEHLLRDENVAKVYAFNRAGTQAMERQRARFRAKALEEGLLSSPKFVMVEATLDMPGFGVSSDLLEEIRKSVTHIMLNAWTVNFNLTLSSFEPDLKAVRHFVKLALSSPFTEPPRIQFVSSIGVFEHCTIPPPIPERPIEPSSAAGAGYPESKWVTEKILYNVAERMGVPIVVVRLGQVSGDKTGHWNEREWFPAMIKSAIFTRCLPDVEGSVSYIRGYDAARAFAEMRNSPAPILHLVHPRPVSWHTLIAAIGEELGVPLVPYASWLAALEKSAGELSGERDIDAMRDNPALRLLDFFRYRAETREGREPLGIARLSTENAVAVSEALANMSEISEADARRWVAAWRASGFLPIPAK</sequence>
<evidence type="ECO:0000256" key="1">
    <source>
        <dbReference type="ARBA" id="ARBA00022450"/>
    </source>
</evidence>
<dbReference type="EMBL" id="KZ857382">
    <property type="protein sequence ID" value="RDX55686.1"/>
    <property type="molecule type" value="Genomic_DNA"/>
</dbReference>
<dbReference type="GO" id="GO:0031177">
    <property type="term" value="F:phosphopantetheine binding"/>
    <property type="evidence" value="ECO:0007669"/>
    <property type="project" value="InterPro"/>
</dbReference>
<dbReference type="Gene3D" id="3.40.50.720">
    <property type="entry name" value="NAD(P)-binding Rossmann-like Domain"/>
    <property type="match status" value="1"/>
</dbReference>
<protein>
    <submittedName>
        <fullName evidence="4">Acetyl-CoA synthetase-like protein</fullName>
    </submittedName>
</protein>
<evidence type="ECO:0000313" key="5">
    <source>
        <dbReference type="Proteomes" id="UP000256964"/>
    </source>
</evidence>
<dbReference type="SUPFAM" id="SSF56801">
    <property type="entry name" value="Acetyl-CoA synthetase-like"/>
    <property type="match status" value="1"/>
</dbReference>
<dbReference type="PANTHER" id="PTHR43439">
    <property type="entry name" value="PHENYLACETATE-COENZYME A LIGASE"/>
    <property type="match status" value="1"/>
</dbReference>
<evidence type="ECO:0000256" key="2">
    <source>
        <dbReference type="ARBA" id="ARBA00022553"/>
    </source>
</evidence>
<dbReference type="InterPro" id="IPR036291">
    <property type="entry name" value="NAD(P)-bd_dom_sf"/>
</dbReference>
<dbReference type="STRING" id="139420.A0A371DT19"/>
<proteinExistence type="predicted"/>
<reference evidence="4 5" key="1">
    <citation type="journal article" date="2018" name="Biotechnol. Biofuels">
        <title>Integrative visual omics of the white-rot fungus Polyporus brumalis exposes the biotechnological potential of its oxidative enzymes for delignifying raw plant biomass.</title>
        <authorList>
            <person name="Miyauchi S."/>
            <person name="Rancon A."/>
            <person name="Drula E."/>
            <person name="Hage H."/>
            <person name="Chaduli D."/>
            <person name="Favel A."/>
            <person name="Grisel S."/>
            <person name="Henrissat B."/>
            <person name="Herpoel-Gimbert I."/>
            <person name="Ruiz-Duenas F.J."/>
            <person name="Chevret D."/>
            <person name="Hainaut M."/>
            <person name="Lin J."/>
            <person name="Wang M."/>
            <person name="Pangilinan J."/>
            <person name="Lipzen A."/>
            <person name="Lesage-Meessen L."/>
            <person name="Navarro D."/>
            <person name="Riley R."/>
            <person name="Grigoriev I.V."/>
            <person name="Zhou S."/>
            <person name="Raouche S."/>
            <person name="Rosso M.N."/>
        </authorList>
    </citation>
    <scope>NUCLEOTIDE SEQUENCE [LARGE SCALE GENOMIC DNA]</scope>
    <source>
        <strain evidence="4 5">BRFM 1820</strain>
    </source>
</reference>
<dbReference type="Pfam" id="PF00501">
    <property type="entry name" value="AMP-binding"/>
    <property type="match status" value="1"/>
</dbReference>
<dbReference type="InterPro" id="IPR000873">
    <property type="entry name" value="AMP-dep_synth/lig_dom"/>
</dbReference>
<dbReference type="PANTHER" id="PTHR43439:SF2">
    <property type="entry name" value="ENZYME, PUTATIVE (JCVI)-RELATED"/>
    <property type="match status" value="1"/>
</dbReference>
<accession>A0A371DT19</accession>
<name>A0A371DT19_9APHY</name>
<evidence type="ECO:0000259" key="3">
    <source>
        <dbReference type="SMART" id="SM00823"/>
    </source>
</evidence>
<dbReference type="SMART" id="SM00823">
    <property type="entry name" value="PKS_PP"/>
    <property type="match status" value="1"/>
</dbReference>
<dbReference type="InterPro" id="IPR020806">
    <property type="entry name" value="PKS_PP-bd"/>
</dbReference>
<keyword evidence="2" id="KW-0597">Phosphoprotein</keyword>
<dbReference type="SUPFAM" id="SSF51735">
    <property type="entry name" value="NAD(P)-binding Rossmann-fold domains"/>
    <property type="match status" value="1"/>
</dbReference>
<dbReference type="InterPro" id="IPR013120">
    <property type="entry name" value="FAR_NAD-bd"/>
</dbReference>
<dbReference type="AlphaFoldDB" id="A0A371DT19"/>
<feature type="domain" description="Polyketide synthase-like phosphopantetheine-binding" evidence="3">
    <location>
        <begin position="571"/>
        <end position="646"/>
    </location>
</feature>
<dbReference type="InterPro" id="IPR051414">
    <property type="entry name" value="Adenylate-forming_Reductase"/>
</dbReference>
<dbReference type="Gene3D" id="3.40.50.12780">
    <property type="entry name" value="N-terminal domain of ligase-like"/>
    <property type="match status" value="1"/>
</dbReference>
<evidence type="ECO:0000313" key="4">
    <source>
        <dbReference type="EMBL" id="RDX55686.1"/>
    </source>
</evidence>
<dbReference type="Proteomes" id="UP000256964">
    <property type="component" value="Unassembled WGS sequence"/>
</dbReference>
<dbReference type="Pfam" id="PF23562">
    <property type="entry name" value="AMP-binding_C_3"/>
    <property type="match status" value="1"/>
</dbReference>